<gene>
    <name evidence="2" type="ORF">PLEPLA_LOCUS1721</name>
</gene>
<evidence type="ECO:0000313" key="2">
    <source>
        <dbReference type="EMBL" id="CAB1414018.1"/>
    </source>
</evidence>
<evidence type="ECO:0000256" key="1">
    <source>
        <dbReference type="SAM" id="MobiDB-lite"/>
    </source>
</evidence>
<feature type="region of interest" description="Disordered" evidence="1">
    <location>
        <begin position="75"/>
        <end position="99"/>
    </location>
</feature>
<proteinExistence type="predicted"/>
<evidence type="ECO:0000313" key="3">
    <source>
        <dbReference type="Proteomes" id="UP001153269"/>
    </source>
</evidence>
<feature type="region of interest" description="Disordered" evidence="1">
    <location>
        <begin position="1"/>
        <end position="45"/>
    </location>
</feature>
<protein>
    <submittedName>
        <fullName evidence="2">Uncharacterized protein</fullName>
    </submittedName>
</protein>
<accession>A0A9N7Y623</accession>
<dbReference type="AlphaFoldDB" id="A0A9N7Y623"/>
<reference evidence="2" key="1">
    <citation type="submission" date="2020-03" db="EMBL/GenBank/DDBJ databases">
        <authorList>
            <person name="Weist P."/>
        </authorList>
    </citation>
    <scope>NUCLEOTIDE SEQUENCE</scope>
</reference>
<dbReference type="EMBL" id="CADEAL010000083">
    <property type="protein sequence ID" value="CAB1414018.1"/>
    <property type="molecule type" value="Genomic_DNA"/>
</dbReference>
<name>A0A9N7Y623_PLEPL</name>
<organism evidence="2 3">
    <name type="scientific">Pleuronectes platessa</name>
    <name type="common">European plaice</name>
    <dbReference type="NCBI Taxonomy" id="8262"/>
    <lineage>
        <taxon>Eukaryota</taxon>
        <taxon>Metazoa</taxon>
        <taxon>Chordata</taxon>
        <taxon>Craniata</taxon>
        <taxon>Vertebrata</taxon>
        <taxon>Euteleostomi</taxon>
        <taxon>Actinopterygii</taxon>
        <taxon>Neopterygii</taxon>
        <taxon>Teleostei</taxon>
        <taxon>Neoteleostei</taxon>
        <taxon>Acanthomorphata</taxon>
        <taxon>Carangaria</taxon>
        <taxon>Pleuronectiformes</taxon>
        <taxon>Pleuronectoidei</taxon>
        <taxon>Pleuronectidae</taxon>
        <taxon>Pleuronectes</taxon>
    </lineage>
</organism>
<sequence>MASAAERLKRPCRAPPPPKPSITSSGVGASGTRGGASSRLRRRRGKLLRQPCDSFHFLLVSHLINKLRMKTISPPGGVLSTHQPEQESIETFLHRDVTT</sequence>
<dbReference type="Proteomes" id="UP001153269">
    <property type="component" value="Unassembled WGS sequence"/>
</dbReference>
<comment type="caution">
    <text evidence="2">The sequence shown here is derived from an EMBL/GenBank/DDBJ whole genome shotgun (WGS) entry which is preliminary data.</text>
</comment>
<keyword evidence="3" id="KW-1185">Reference proteome</keyword>